<name>A0AAD8A658_DIPPU</name>
<sequence length="105" mass="12053">LGCIDNTRIIRVKTLGLSLLLHYVPVWPTLPGESTKEFNWKNRRIGVISRDTKIMEVVLSLRILVSDSIYLKLHLIHVLIRHIAPELKRQNTAPDGRLINQSFSC</sequence>
<dbReference type="EMBL" id="JASPKZ010003812">
    <property type="protein sequence ID" value="KAJ9592726.1"/>
    <property type="molecule type" value="Genomic_DNA"/>
</dbReference>
<evidence type="ECO:0000313" key="1">
    <source>
        <dbReference type="EMBL" id="KAJ9592726.1"/>
    </source>
</evidence>
<comment type="caution">
    <text evidence="1">The sequence shown here is derived from an EMBL/GenBank/DDBJ whole genome shotgun (WGS) entry which is preliminary data.</text>
</comment>
<protein>
    <submittedName>
        <fullName evidence="1">Uncharacterized protein</fullName>
    </submittedName>
</protein>
<feature type="non-terminal residue" evidence="1">
    <location>
        <position position="105"/>
    </location>
</feature>
<dbReference type="AlphaFoldDB" id="A0AAD8A658"/>
<gene>
    <name evidence="1" type="ORF">L9F63_015606</name>
</gene>
<reference evidence="1" key="1">
    <citation type="journal article" date="2023" name="IScience">
        <title>Live-bearing cockroach genome reveals convergent evolutionary mechanisms linked to viviparity in insects and beyond.</title>
        <authorList>
            <person name="Fouks B."/>
            <person name="Harrison M.C."/>
            <person name="Mikhailova A.A."/>
            <person name="Marchal E."/>
            <person name="English S."/>
            <person name="Carruthers M."/>
            <person name="Jennings E.C."/>
            <person name="Chiamaka E.L."/>
            <person name="Frigard R.A."/>
            <person name="Pippel M."/>
            <person name="Attardo G.M."/>
            <person name="Benoit J.B."/>
            <person name="Bornberg-Bauer E."/>
            <person name="Tobe S.S."/>
        </authorList>
    </citation>
    <scope>NUCLEOTIDE SEQUENCE</scope>
    <source>
        <strain evidence="1">Stay&amp;Tobe</strain>
    </source>
</reference>
<accession>A0AAD8A658</accession>
<evidence type="ECO:0000313" key="2">
    <source>
        <dbReference type="Proteomes" id="UP001233999"/>
    </source>
</evidence>
<reference evidence="1" key="2">
    <citation type="submission" date="2023-05" db="EMBL/GenBank/DDBJ databases">
        <authorList>
            <person name="Fouks B."/>
        </authorList>
    </citation>
    <scope>NUCLEOTIDE SEQUENCE</scope>
    <source>
        <strain evidence="1">Stay&amp;Tobe</strain>
        <tissue evidence="1">Testes</tissue>
    </source>
</reference>
<organism evidence="1 2">
    <name type="scientific">Diploptera punctata</name>
    <name type="common">Pacific beetle cockroach</name>
    <dbReference type="NCBI Taxonomy" id="6984"/>
    <lineage>
        <taxon>Eukaryota</taxon>
        <taxon>Metazoa</taxon>
        <taxon>Ecdysozoa</taxon>
        <taxon>Arthropoda</taxon>
        <taxon>Hexapoda</taxon>
        <taxon>Insecta</taxon>
        <taxon>Pterygota</taxon>
        <taxon>Neoptera</taxon>
        <taxon>Polyneoptera</taxon>
        <taxon>Dictyoptera</taxon>
        <taxon>Blattodea</taxon>
        <taxon>Blaberoidea</taxon>
        <taxon>Blaberidae</taxon>
        <taxon>Diplopterinae</taxon>
        <taxon>Diploptera</taxon>
    </lineage>
</organism>
<feature type="non-terminal residue" evidence="1">
    <location>
        <position position="1"/>
    </location>
</feature>
<proteinExistence type="predicted"/>
<dbReference type="Proteomes" id="UP001233999">
    <property type="component" value="Unassembled WGS sequence"/>
</dbReference>
<keyword evidence="2" id="KW-1185">Reference proteome</keyword>